<name>A0A934X3H1_9MICO</name>
<comment type="subcellular location">
    <subcellularLocation>
        <location evidence="1">Membrane</location>
        <topology evidence="1">Multi-pass membrane protein</topology>
    </subcellularLocation>
</comment>
<evidence type="ECO:0000256" key="6">
    <source>
        <dbReference type="SAM" id="Phobius"/>
    </source>
</evidence>
<keyword evidence="3 6" id="KW-0812">Transmembrane</keyword>
<comment type="similarity">
    <text evidence="2">Belongs to the EamA transporter family.</text>
</comment>
<dbReference type="InterPro" id="IPR000620">
    <property type="entry name" value="EamA_dom"/>
</dbReference>
<evidence type="ECO:0000256" key="1">
    <source>
        <dbReference type="ARBA" id="ARBA00004141"/>
    </source>
</evidence>
<feature type="transmembrane region" description="Helical" evidence="6">
    <location>
        <begin position="100"/>
        <end position="120"/>
    </location>
</feature>
<feature type="transmembrane region" description="Helical" evidence="6">
    <location>
        <begin position="39"/>
        <end position="57"/>
    </location>
</feature>
<feature type="domain" description="EamA" evidence="7">
    <location>
        <begin position="14"/>
        <end position="144"/>
    </location>
</feature>
<feature type="transmembrane region" description="Helical" evidence="6">
    <location>
        <begin position="215"/>
        <end position="234"/>
    </location>
</feature>
<comment type="caution">
    <text evidence="8">The sequence shown here is derived from an EMBL/GenBank/DDBJ whole genome shotgun (WGS) entry which is preliminary data.</text>
</comment>
<dbReference type="Pfam" id="PF00892">
    <property type="entry name" value="EamA"/>
    <property type="match status" value="2"/>
</dbReference>
<dbReference type="Proteomes" id="UP000726105">
    <property type="component" value="Unassembled WGS sequence"/>
</dbReference>
<evidence type="ECO:0000256" key="2">
    <source>
        <dbReference type="ARBA" id="ARBA00007362"/>
    </source>
</evidence>
<feature type="transmembrane region" description="Helical" evidence="6">
    <location>
        <begin position="127"/>
        <end position="150"/>
    </location>
</feature>
<feature type="transmembrane region" description="Helical" evidence="6">
    <location>
        <begin position="184"/>
        <end position="203"/>
    </location>
</feature>
<dbReference type="SUPFAM" id="SSF103481">
    <property type="entry name" value="Multidrug resistance efflux transporter EmrE"/>
    <property type="match status" value="2"/>
</dbReference>
<evidence type="ECO:0000313" key="10">
    <source>
        <dbReference type="EMBL" id="MBL0003614.1"/>
    </source>
</evidence>
<evidence type="ECO:0000256" key="5">
    <source>
        <dbReference type="ARBA" id="ARBA00023136"/>
    </source>
</evidence>
<dbReference type="GO" id="GO:0016020">
    <property type="term" value="C:membrane"/>
    <property type="evidence" value="ECO:0007669"/>
    <property type="project" value="UniProtKB-SubCell"/>
</dbReference>
<evidence type="ECO:0000256" key="4">
    <source>
        <dbReference type="ARBA" id="ARBA00022989"/>
    </source>
</evidence>
<dbReference type="EMBL" id="JADJIB010000002">
    <property type="protein sequence ID" value="MBK7272392.1"/>
    <property type="molecule type" value="Genomic_DNA"/>
</dbReference>
<proteinExistence type="inferred from homology"/>
<dbReference type="PANTHER" id="PTHR32322:SF2">
    <property type="entry name" value="EAMA DOMAIN-CONTAINING PROTEIN"/>
    <property type="match status" value="1"/>
</dbReference>
<protein>
    <submittedName>
        <fullName evidence="8">EamA family transporter</fullName>
    </submittedName>
</protein>
<reference evidence="11 12" key="1">
    <citation type="submission" date="2020-10" db="EMBL/GenBank/DDBJ databases">
        <title>Connecting structure to function with the recovery of over 1000 high-quality activated sludge metagenome-assembled genomes encoding full-length rRNA genes using long-read sequencing.</title>
        <authorList>
            <person name="Singleton C.M."/>
            <person name="Petriglieri F."/>
            <person name="Kristensen J.M."/>
            <person name="Kirkegaard R.H."/>
            <person name="Michaelsen T.Y."/>
            <person name="Andersen M.H."/>
            <person name="Karst S.M."/>
            <person name="Dueholm M.S."/>
            <person name="Nielsen P.H."/>
            <person name="Albertsen M."/>
        </authorList>
    </citation>
    <scope>NUCLEOTIDE SEQUENCE [LARGE SCALE GENOMIC DNA]</scope>
    <source>
        <strain evidence="8">AalE_18-Q3-R2-46_BAT3C.188</strain>
        <strain evidence="9">Ega_18-Q3-R5-49_MAXAC.001</strain>
        <strain evidence="10">Ribe_18-Q3-R11-54_MAXAC.001</strain>
    </source>
</reference>
<evidence type="ECO:0000313" key="8">
    <source>
        <dbReference type="EMBL" id="MBK6300057.1"/>
    </source>
</evidence>
<dbReference type="EMBL" id="JADKGK010000014">
    <property type="protein sequence ID" value="MBL0003614.1"/>
    <property type="molecule type" value="Genomic_DNA"/>
</dbReference>
<dbReference type="InterPro" id="IPR037185">
    <property type="entry name" value="EmrE-like"/>
</dbReference>
<dbReference type="Proteomes" id="UP000886632">
    <property type="component" value="Unassembled WGS sequence"/>
</dbReference>
<evidence type="ECO:0000313" key="11">
    <source>
        <dbReference type="Proteomes" id="UP000718281"/>
    </source>
</evidence>
<feature type="transmembrane region" description="Helical" evidence="6">
    <location>
        <begin position="69"/>
        <end position="88"/>
    </location>
</feature>
<evidence type="ECO:0000259" key="7">
    <source>
        <dbReference type="Pfam" id="PF00892"/>
    </source>
</evidence>
<dbReference type="AlphaFoldDB" id="A0A934X3H1"/>
<evidence type="ECO:0000313" key="12">
    <source>
        <dbReference type="Proteomes" id="UP000726105"/>
    </source>
</evidence>
<feature type="domain" description="EamA" evidence="7">
    <location>
        <begin position="155"/>
        <end position="286"/>
    </location>
</feature>
<keyword evidence="4 6" id="KW-1133">Transmembrane helix</keyword>
<accession>A0A934X3H1</accession>
<organism evidence="8 11">
    <name type="scientific">Candidatus Phosphoribacter hodrii</name>
    <dbReference type="NCBI Taxonomy" id="2953743"/>
    <lineage>
        <taxon>Bacteria</taxon>
        <taxon>Bacillati</taxon>
        <taxon>Actinomycetota</taxon>
        <taxon>Actinomycetes</taxon>
        <taxon>Micrococcales</taxon>
        <taxon>Dermatophilaceae</taxon>
        <taxon>Candidatus Phosphoribacter</taxon>
    </lineage>
</organism>
<keyword evidence="5 6" id="KW-0472">Membrane</keyword>
<feature type="transmembrane region" description="Helical" evidence="6">
    <location>
        <begin position="272"/>
        <end position="292"/>
    </location>
</feature>
<dbReference type="Proteomes" id="UP000718281">
    <property type="component" value="Unassembled WGS sequence"/>
</dbReference>
<evidence type="ECO:0000256" key="3">
    <source>
        <dbReference type="ARBA" id="ARBA00022692"/>
    </source>
</evidence>
<dbReference type="InterPro" id="IPR050638">
    <property type="entry name" value="AA-Vitamin_Transporters"/>
</dbReference>
<evidence type="ECO:0000313" key="9">
    <source>
        <dbReference type="EMBL" id="MBK7272392.1"/>
    </source>
</evidence>
<gene>
    <name evidence="8" type="ORF">IPF40_03040</name>
    <name evidence="9" type="ORF">IPI13_04245</name>
    <name evidence="10" type="ORF">IPP00_06385</name>
</gene>
<dbReference type="EMBL" id="JADIXZ010000003">
    <property type="protein sequence ID" value="MBK6300057.1"/>
    <property type="molecule type" value="Genomic_DNA"/>
</dbReference>
<sequence>MNLPPSGAAATGSVLLGGMLFGTAGVAQAFAPSGAHPLTVGAMRLSVGAIALIIFVLARGDTFGSVVRLWGSPAGLIATAGAAAYQPFFFAGVARVGVPLGTLVAVGSAPIFTGLLGWVWRRERPTGTWALATTICVAGLALLTGAGAQVGSLDGIALTAGAGVSIACYTVAAKSLLESGVDAIGVCASTFLLGSIVVLPFALGQGIGWARTGSGVLVALYLGLATMAVANILYARGLLHLPPATAATLGLADPVTATALGVLVLGQTVSPLGWLGFLGVVVGLLLQGIWAARAGRRDQLPLG</sequence>
<dbReference type="PANTHER" id="PTHR32322">
    <property type="entry name" value="INNER MEMBRANE TRANSPORTER"/>
    <property type="match status" value="1"/>
</dbReference>
<feature type="transmembrane region" description="Helical" evidence="6">
    <location>
        <begin position="246"/>
        <end position="266"/>
    </location>
</feature>